<evidence type="ECO:0000313" key="6">
    <source>
        <dbReference type="EMBL" id="NPD93226.1"/>
    </source>
</evidence>
<protein>
    <recommendedName>
        <fullName evidence="2">N-acetylmuramoyl-L-alanine amidase</fullName>
        <ecNumber evidence="2">3.5.1.28</ecNumber>
    </recommendedName>
</protein>
<evidence type="ECO:0000313" key="7">
    <source>
        <dbReference type="Proteomes" id="UP000714420"/>
    </source>
</evidence>
<dbReference type="EC" id="3.5.1.28" evidence="2"/>
<dbReference type="RefSeq" id="WP_172277530.1">
    <property type="nucleotide sequence ID" value="NZ_CATJPT010000211.1"/>
</dbReference>
<dbReference type="PANTHER" id="PTHR30404:SF0">
    <property type="entry name" value="N-ACETYLMURAMOYL-L-ALANINE AMIDASE AMIC"/>
    <property type="match status" value="1"/>
</dbReference>
<dbReference type="CDD" id="cd02696">
    <property type="entry name" value="MurNAc-LAA"/>
    <property type="match status" value="1"/>
</dbReference>
<organism evidence="6 7">
    <name type="scientific">Xylanibacter muris</name>
    <dbReference type="NCBI Taxonomy" id="2736290"/>
    <lineage>
        <taxon>Bacteria</taxon>
        <taxon>Pseudomonadati</taxon>
        <taxon>Bacteroidota</taxon>
        <taxon>Bacteroidia</taxon>
        <taxon>Bacteroidales</taxon>
        <taxon>Prevotellaceae</taxon>
        <taxon>Xylanibacter</taxon>
    </lineage>
</organism>
<reference evidence="6 7" key="1">
    <citation type="submission" date="2020-05" db="EMBL/GenBank/DDBJ databases">
        <title>Distinct polysaccharide utilization as determinants for interspecies competition between intestinal Prevotella spp.</title>
        <authorList>
            <person name="Galvez E.J.C."/>
            <person name="Iljazovic A."/>
            <person name="Strowig T."/>
        </authorList>
    </citation>
    <scope>NUCLEOTIDE SEQUENCE [LARGE SCALE GENOMIC DNA]</scope>
    <source>
        <strain evidence="6 7">PMUR</strain>
    </source>
</reference>
<dbReference type="Gene3D" id="3.40.630.40">
    <property type="entry name" value="Zn-dependent exopeptidases"/>
    <property type="match status" value="1"/>
</dbReference>
<name>A0ABX2APQ6_9BACT</name>
<dbReference type="Proteomes" id="UP000714420">
    <property type="component" value="Unassembled WGS sequence"/>
</dbReference>
<keyword evidence="3" id="KW-0378">Hydrolase</keyword>
<feature type="compositionally biased region" description="Basic and acidic residues" evidence="4">
    <location>
        <begin position="292"/>
        <end position="313"/>
    </location>
</feature>
<dbReference type="SUPFAM" id="SSF53187">
    <property type="entry name" value="Zn-dependent exopeptidases"/>
    <property type="match status" value="1"/>
</dbReference>
<feature type="compositionally biased region" description="Basic and acidic residues" evidence="4">
    <location>
        <begin position="341"/>
        <end position="357"/>
    </location>
</feature>
<evidence type="ECO:0000256" key="3">
    <source>
        <dbReference type="ARBA" id="ARBA00022801"/>
    </source>
</evidence>
<evidence type="ECO:0000256" key="2">
    <source>
        <dbReference type="ARBA" id="ARBA00011901"/>
    </source>
</evidence>
<comment type="catalytic activity">
    <reaction evidence="1">
        <text>Hydrolyzes the link between N-acetylmuramoyl residues and L-amino acid residues in certain cell-wall glycopeptides.</text>
        <dbReference type="EC" id="3.5.1.28"/>
    </reaction>
</comment>
<feature type="compositionally biased region" description="Low complexity" evidence="4">
    <location>
        <begin position="314"/>
        <end position="323"/>
    </location>
</feature>
<proteinExistence type="predicted"/>
<sequence>MNKRLLLALGLMVVFAVMGFAADKKFTLVIDAGHGGHDAGALGTYSKEKNINLDVALAFGKNVERNCPDVKVVYTRRTDVFVTLLERANIANRNKADLFISIHTNALPGGKRASGLETYTLGMHRASDNFDVAKRENSVILYEKDYKQHYEGFDPNSSESYIMFEFLQDKNMAKSVDIAKFVQRRACVATGRANKGVKQAGFLVLRETSMPSCLIELGFITTPSDERYLNSKEGVEALGKGIYQAFLDYRKKYDKGFTVPYEAVEKGNINIPAIVPDDTGNKKSVRQTVKKSKPEISEGERIRRELLEAREGKSVSSVDSGSVECAEDTDGLAPKAGKKHAAVELREKQSGEAKALERQNGAEPAVSSNTNGEVRTVSDEMVSGGRLLFKVQILTSSYPLKTGSPQFKGTEGVDCYSDKGLFKYTCGASENYNEIYRLRKALLAKFPEAFIIAFKDGKRTDVVEALKEYKRKRGLR</sequence>
<dbReference type="PANTHER" id="PTHR30404">
    <property type="entry name" value="N-ACETYLMURAMOYL-L-ALANINE AMIDASE"/>
    <property type="match status" value="1"/>
</dbReference>
<comment type="caution">
    <text evidence="6">The sequence shown here is derived from an EMBL/GenBank/DDBJ whole genome shotgun (WGS) entry which is preliminary data.</text>
</comment>
<evidence type="ECO:0000256" key="4">
    <source>
        <dbReference type="SAM" id="MobiDB-lite"/>
    </source>
</evidence>
<feature type="region of interest" description="Disordered" evidence="4">
    <location>
        <begin position="278"/>
        <end position="372"/>
    </location>
</feature>
<dbReference type="EMBL" id="JABKKF010000020">
    <property type="protein sequence ID" value="NPD93226.1"/>
    <property type="molecule type" value="Genomic_DNA"/>
</dbReference>
<dbReference type="InterPro" id="IPR002508">
    <property type="entry name" value="MurNAc-LAA_cat"/>
</dbReference>
<evidence type="ECO:0000256" key="1">
    <source>
        <dbReference type="ARBA" id="ARBA00001561"/>
    </source>
</evidence>
<accession>A0ABX2APQ6</accession>
<dbReference type="Pfam" id="PF01520">
    <property type="entry name" value="Amidase_3"/>
    <property type="match status" value="1"/>
</dbReference>
<dbReference type="SMART" id="SM00646">
    <property type="entry name" value="Ami_3"/>
    <property type="match status" value="1"/>
</dbReference>
<keyword evidence="7" id="KW-1185">Reference proteome</keyword>
<dbReference type="InterPro" id="IPR050695">
    <property type="entry name" value="N-acetylmuramoyl_amidase_3"/>
</dbReference>
<feature type="domain" description="MurNAc-LAA" evidence="5">
    <location>
        <begin position="88"/>
        <end position="247"/>
    </location>
</feature>
<evidence type="ECO:0000259" key="5">
    <source>
        <dbReference type="SMART" id="SM00646"/>
    </source>
</evidence>
<gene>
    <name evidence="6" type="ORF">HPS56_12990</name>
</gene>